<dbReference type="SUPFAM" id="SSF46785">
    <property type="entry name" value="Winged helix' DNA-binding domain"/>
    <property type="match status" value="1"/>
</dbReference>
<feature type="domain" description="Transcription regulator PadR N-terminal" evidence="1">
    <location>
        <begin position="17"/>
        <end position="90"/>
    </location>
</feature>
<evidence type="ECO:0000259" key="1">
    <source>
        <dbReference type="Pfam" id="PF03551"/>
    </source>
</evidence>
<protein>
    <submittedName>
        <fullName evidence="2">DNA-binding PadR family transcriptional regulator</fullName>
    </submittedName>
</protein>
<dbReference type="PANTHER" id="PTHR33169">
    <property type="entry name" value="PADR-FAMILY TRANSCRIPTIONAL REGULATOR"/>
    <property type="match status" value="1"/>
</dbReference>
<sequence>MQVMRAEALKGHLEGLLLAVLREEPLHGYAVLEVLRERSGGQIDLPSGTVYPALHRLEAMGLVASGWSQVGGRRRRVYQLTDDGVRTLEEHRRSWQTMAKAVSTVMNVGPAATRSRTV</sequence>
<reference evidence="2 3" key="1">
    <citation type="submission" date="2018-03" db="EMBL/GenBank/DDBJ databases">
        <title>Genomic Encyclopedia of Archaeal and Bacterial Type Strains, Phase II (KMG-II): from individual species to whole genera.</title>
        <authorList>
            <person name="Goeker M."/>
        </authorList>
    </citation>
    <scope>NUCLEOTIDE SEQUENCE [LARGE SCALE GENOMIC DNA]</scope>
    <source>
        <strain evidence="2 3">DSM 45348</strain>
    </source>
</reference>
<name>A0A2T0RX86_9ACTN</name>
<dbReference type="Gene3D" id="1.10.10.10">
    <property type="entry name" value="Winged helix-like DNA-binding domain superfamily/Winged helix DNA-binding domain"/>
    <property type="match status" value="1"/>
</dbReference>
<gene>
    <name evidence="2" type="ORF">CLV70_112160</name>
</gene>
<dbReference type="InterPro" id="IPR036388">
    <property type="entry name" value="WH-like_DNA-bd_sf"/>
</dbReference>
<dbReference type="InterPro" id="IPR005149">
    <property type="entry name" value="Tscrpt_reg_PadR_N"/>
</dbReference>
<evidence type="ECO:0000313" key="2">
    <source>
        <dbReference type="EMBL" id="PRY25794.1"/>
    </source>
</evidence>
<dbReference type="Pfam" id="PF03551">
    <property type="entry name" value="PadR"/>
    <property type="match status" value="1"/>
</dbReference>
<dbReference type="PANTHER" id="PTHR33169:SF14">
    <property type="entry name" value="TRANSCRIPTIONAL REGULATOR RV3488"/>
    <property type="match status" value="1"/>
</dbReference>
<keyword evidence="3" id="KW-1185">Reference proteome</keyword>
<dbReference type="InterPro" id="IPR052509">
    <property type="entry name" value="Metal_resp_DNA-bind_regulator"/>
</dbReference>
<keyword evidence="2" id="KW-0238">DNA-binding</keyword>
<comment type="caution">
    <text evidence="2">The sequence shown here is derived from an EMBL/GenBank/DDBJ whole genome shotgun (WGS) entry which is preliminary data.</text>
</comment>
<organism evidence="2 3">
    <name type="scientific">Pseudosporangium ferrugineum</name>
    <dbReference type="NCBI Taxonomy" id="439699"/>
    <lineage>
        <taxon>Bacteria</taxon>
        <taxon>Bacillati</taxon>
        <taxon>Actinomycetota</taxon>
        <taxon>Actinomycetes</taxon>
        <taxon>Micromonosporales</taxon>
        <taxon>Micromonosporaceae</taxon>
        <taxon>Pseudosporangium</taxon>
    </lineage>
</organism>
<dbReference type="GO" id="GO:0003677">
    <property type="term" value="F:DNA binding"/>
    <property type="evidence" value="ECO:0007669"/>
    <property type="project" value="UniProtKB-KW"/>
</dbReference>
<dbReference type="AlphaFoldDB" id="A0A2T0RX86"/>
<dbReference type="EMBL" id="PVZG01000012">
    <property type="protein sequence ID" value="PRY25794.1"/>
    <property type="molecule type" value="Genomic_DNA"/>
</dbReference>
<accession>A0A2T0RX86</accession>
<dbReference type="Proteomes" id="UP000239209">
    <property type="component" value="Unassembled WGS sequence"/>
</dbReference>
<dbReference type="InterPro" id="IPR036390">
    <property type="entry name" value="WH_DNA-bd_sf"/>
</dbReference>
<evidence type="ECO:0000313" key="3">
    <source>
        <dbReference type="Proteomes" id="UP000239209"/>
    </source>
</evidence>
<proteinExistence type="predicted"/>